<keyword evidence="1" id="KW-0812">Transmembrane</keyword>
<dbReference type="InterPro" id="IPR008780">
    <property type="entry name" value="Plasmodium_Vir"/>
</dbReference>
<keyword evidence="1" id="KW-1133">Transmembrane helix</keyword>
<evidence type="ECO:0008006" key="4">
    <source>
        <dbReference type="Google" id="ProtNLM"/>
    </source>
</evidence>
<dbReference type="RefSeq" id="XP_004228093.1">
    <property type="nucleotide sequence ID" value="XM_004228045.1"/>
</dbReference>
<feature type="transmembrane region" description="Helical" evidence="1">
    <location>
        <begin position="116"/>
        <end position="138"/>
    </location>
</feature>
<reference evidence="2 3" key="1">
    <citation type="journal article" date="2012" name="Nat. Genet.">
        <title>Plasmodium cynomolgi genome sequences provide insight into Plasmodium vivax and the monkey malaria clade.</title>
        <authorList>
            <person name="Tachibana S."/>
            <person name="Sullivan S.A."/>
            <person name="Kawai S."/>
            <person name="Nakamura S."/>
            <person name="Kim H.R."/>
            <person name="Goto N."/>
            <person name="Arisue N."/>
            <person name="Palacpac N.M.Q."/>
            <person name="Honma H."/>
            <person name="Yagi M."/>
            <person name="Tougan T."/>
            <person name="Katakai Y."/>
            <person name="Kaneko O."/>
            <person name="Mita T."/>
            <person name="Kita K."/>
            <person name="Yasutomi Y."/>
            <person name="Sutton P.L."/>
            <person name="Shakhbatyan R."/>
            <person name="Horii T."/>
            <person name="Yasunaga T."/>
            <person name="Barnwell J.W."/>
            <person name="Escalante A.A."/>
            <person name="Carlton J.M."/>
            <person name="Tanabe K."/>
        </authorList>
    </citation>
    <scope>NUCLEOTIDE SEQUENCE [LARGE SCALE GENOMIC DNA]</scope>
    <source>
        <strain evidence="2 3">B</strain>
    </source>
</reference>
<evidence type="ECO:0000256" key="1">
    <source>
        <dbReference type="SAM" id="Phobius"/>
    </source>
</evidence>
<dbReference type="VEuPathDB" id="PlasmoDB:PCYB_006240"/>
<keyword evidence="3" id="KW-1185">Reference proteome</keyword>
<protein>
    <recommendedName>
        <fullName evidence="4">PIR Superfamily Protein</fullName>
    </recommendedName>
</protein>
<dbReference type="KEGG" id="pcy:PCYB_006240"/>
<organism evidence="2 3">
    <name type="scientific">Plasmodium cynomolgi (strain B)</name>
    <dbReference type="NCBI Taxonomy" id="1120755"/>
    <lineage>
        <taxon>Eukaryota</taxon>
        <taxon>Sar</taxon>
        <taxon>Alveolata</taxon>
        <taxon>Apicomplexa</taxon>
        <taxon>Aconoidasida</taxon>
        <taxon>Haemosporida</taxon>
        <taxon>Plasmodiidae</taxon>
        <taxon>Plasmodium</taxon>
        <taxon>Plasmodium (Plasmodium)</taxon>
    </lineage>
</organism>
<sequence length="185" mass="22022">MLLNKFFEEIGILGYCKDHTEAIDEDTYNDLKKLDELYESFYNFEKESPTEYHNRCEKGKKYVQEYENHKDTCNGNGNNSFCNELNNFRVIFNNQLESIKKCDNIEELPSFQRFPLSATIIVPVSLISVIIFFSFITYKYTPIGSWINPKLMKQKRYFNELLQEHENTQNSSYRRSYNIAYTLSE</sequence>
<dbReference type="OMA" id="PIGSWIN"/>
<dbReference type="AlphaFoldDB" id="K6V3D4"/>
<name>K6V3D4_PLACD</name>
<dbReference type="GeneID" id="14696417"/>
<dbReference type="OrthoDB" id="381216at2759"/>
<dbReference type="Proteomes" id="UP000006319">
    <property type="component" value="Unassembled WGS sequence"/>
</dbReference>
<evidence type="ECO:0000313" key="3">
    <source>
        <dbReference type="Proteomes" id="UP000006319"/>
    </source>
</evidence>
<gene>
    <name evidence="2" type="ORF">PCYB_006240</name>
</gene>
<evidence type="ECO:0000313" key="2">
    <source>
        <dbReference type="EMBL" id="GAB69875.1"/>
    </source>
</evidence>
<proteinExistence type="predicted"/>
<dbReference type="EMBL" id="DF158038">
    <property type="protein sequence ID" value="GAB69875.1"/>
    <property type="molecule type" value="Genomic_DNA"/>
</dbReference>
<keyword evidence="1" id="KW-0472">Membrane</keyword>
<accession>K6V3D4</accession>
<dbReference type="PhylomeDB" id="K6V3D4"/>
<dbReference type="Pfam" id="PF05795">
    <property type="entry name" value="Plasmodium_Vir"/>
    <property type="match status" value="1"/>
</dbReference>